<evidence type="ECO:0000256" key="6">
    <source>
        <dbReference type="SAM" id="Phobius"/>
    </source>
</evidence>
<comment type="subcellular location">
    <subcellularLocation>
        <location evidence="1">Membrane</location>
        <topology evidence="1">Multi-pass membrane protein</topology>
    </subcellularLocation>
</comment>
<evidence type="ECO:0000256" key="2">
    <source>
        <dbReference type="ARBA" id="ARBA00006772"/>
    </source>
</evidence>
<evidence type="ECO:0000313" key="10">
    <source>
        <dbReference type="RefSeq" id="XP_065663997.1"/>
    </source>
</evidence>
<sequence length="600" mass="66881">MSDSGIFPLICRYKNVIILTLAPMVFCPLPILSNTMASHTAYIILVMATFWITEVTSLAVTSLLPLILLPLFGIVKASVVCLEYMKDTNILLLGGLLIAVAIEEWNVHKRVALKILLFVGAQPRRLMLGFMIVTAFISMWITNTATTAMMTPIMEAVLKELDKYNSTESVNIESSKDLYNHAVIPNNELKSAESYETKELLTSNRNIMRDHETDTENEMTQSQIIIKEASNSNIFEVDNIKRKKHKQLCKAMMLCICYSANIGGIGTLTGSAPQLVLKGQMEQIFPKAPAISFIFWFVHAFPLMMIFLVISWIYLQAVFIGIRWKHLSCFYRGCKESSVKGKELYLVMKQQYDALGPVSFAEIEVMLSFLLLVVLWFFREPTIFPGWGSFFKSQYITDGTPAVLVGFLLFQLPSKAPNKPRQLLSWPRVQKVFPWDVLFLLGAGFALAKACEDSKLSLWLSCQLVGLKVLSPFLIVLIISAMVTFLTEITSNTATAAILLPVLASLAQSVHVHPLYLMLPTTVCVSFAFMLPVATPPNAIVFGTGRIMVKDMALAGFGMNILGVLLITLSINTWGYSYYNLGNYPTWANLIKSNSSAQCA</sequence>
<dbReference type="GeneID" id="100205690"/>
<dbReference type="RefSeq" id="XP_065663996.1">
    <property type="nucleotide sequence ID" value="XM_065807924.1"/>
</dbReference>
<feature type="transmembrane region" description="Helical" evidence="6">
    <location>
        <begin position="251"/>
        <end position="273"/>
    </location>
</feature>
<evidence type="ECO:0000256" key="4">
    <source>
        <dbReference type="ARBA" id="ARBA00022989"/>
    </source>
</evidence>
<name>A0ABM4CQ71_HYDVU</name>
<feature type="transmembrane region" description="Helical" evidence="6">
    <location>
        <begin position="12"/>
        <end position="31"/>
    </location>
</feature>
<feature type="transmembrane region" description="Helical" evidence="6">
    <location>
        <begin position="432"/>
        <end position="450"/>
    </location>
</feature>
<dbReference type="Proteomes" id="UP001652625">
    <property type="component" value="Chromosome 10"/>
</dbReference>
<keyword evidence="7" id="KW-1185">Reference proteome</keyword>
<gene>
    <name evidence="8 9 10" type="primary">LOC100205690</name>
</gene>
<feature type="transmembrane region" description="Helical" evidence="6">
    <location>
        <begin position="553"/>
        <end position="576"/>
    </location>
</feature>
<keyword evidence="5 6" id="KW-0472">Membrane</keyword>
<feature type="transmembrane region" description="Helical" evidence="6">
    <location>
        <begin position="470"/>
        <end position="487"/>
    </location>
</feature>
<evidence type="ECO:0000313" key="9">
    <source>
        <dbReference type="RefSeq" id="XP_065663996.1"/>
    </source>
</evidence>
<feature type="transmembrane region" description="Helical" evidence="6">
    <location>
        <begin position="517"/>
        <end position="541"/>
    </location>
</feature>
<dbReference type="RefSeq" id="XP_065663997.1">
    <property type="nucleotide sequence ID" value="XM_065807925.1"/>
</dbReference>
<organism evidence="7 10">
    <name type="scientific">Hydra vulgaris</name>
    <name type="common">Hydra</name>
    <name type="synonym">Hydra attenuata</name>
    <dbReference type="NCBI Taxonomy" id="6087"/>
    <lineage>
        <taxon>Eukaryota</taxon>
        <taxon>Metazoa</taxon>
        <taxon>Cnidaria</taxon>
        <taxon>Hydrozoa</taxon>
        <taxon>Hydroidolina</taxon>
        <taxon>Anthoathecata</taxon>
        <taxon>Aplanulata</taxon>
        <taxon>Hydridae</taxon>
        <taxon>Hydra</taxon>
    </lineage>
</organism>
<dbReference type="InterPro" id="IPR001898">
    <property type="entry name" value="SLC13A/DASS"/>
</dbReference>
<dbReference type="RefSeq" id="XP_065663995.1">
    <property type="nucleotide sequence ID" value="XM_065807923.1"/>
</dbReference>
<feature type="transmembrane region" description="Helical" evidence="6">
    <location>
        <begin position="127"/>
        <end position="149"/>
    </location>
</feature>
<reference evidence="8 9" key="1">
    <citation type="submission" date="2025-05" db="UniProtKB">
        <authorList>
            <consortium name="RefSeq"/>
        </authorList>
    </citation>
    <scope>IDENTIFICATION</scope>
</reference>
<evidence type="ECO:0000256" key="5">
    <source>
        <dbReference type="ARBA" id="ARBA00023136"/>
    </source>
</evidence>
<evidence type="ECO:0000256" key="1">
    <source>
        <dbReference type="ARBA" id="ARBA00004141"/>
    </source>
</evidence>
<accession>A0ABM4CQ71</accession>
<feature type="transmembrane region" description="Helical" evidence="6">
    <location>
        <begin position="43"/>
        <end position="69"/>
    </location>
</feature>
<feature type="transmembrane region" description="Helical" evidence="6">
    <location>
        <begin position="293"/>
        <end position="315"/>
    </location>
</feature>
<evidence type="ECO:0000313" key="7">
    <source>
        <dbReference type="Proteomes" id="UP001652625"/>
    </source>
</evidence>
<comment type="similarity">
    <text evidence="2">Belongs to the SLC13A/DASS transporter (TC 2.A.47) family. NADC subfamily.</text>
</comment>
<protein>
    <submittedName>
        <fullName evidence="8 9">Solute carrier family 13 member 2 isoform X3</fullName>
    </submittedName>
</protein>
<feature type="transmembrane region" description="Helical" evidence="6">
    <location>
        <begin position="90"/>
        <end position="107"/>
    </location>
</feature>
<dbReference type="Pfam" id="PF00939">
    <property type="entry name" value="Na_sulph_symp"/>
    <property type="match status" value="1"/>
</dbReference>
<dbReference type="PANTHER" id="PTHR10283">
    <property type="entry name" value="SOLUTE CARRIER FAMILY 13 MEMBER"/>
    <property type="match status" value="1"/>
</dbReference>
<evidence type="ECO:0000256" key="3">
    <source>
        <dbReference type="ARBA" id="ARBA00022692"/>
    </source>
</evidence>
<keyword evidence="4 6" id="KW-1133">Transmembrane helix</keyword>
<dbReference type="PANTHER" id="PTHR10283:SF82">
    <property type="entry name" value="SOLUTE CARRIER FAMILY 13 MEMBER 2"/>
    <property type="match status" value="1"/>
</dbReference>
<proteinExistence type="inferred from homology"/>
<feature type="transmembrane region" description="Helical" evidence="6">
    <location>
        <begin position="358"/>
        <end position="378"/>
    </location>
</feature>
<keyword evidence="3 6" id="KW-0812">Transmembrane</keyword>
<evidence type="ECO:0000313" key="8">
    <source>
        <dbReference type="RefSeq" id="XP_065663995.1"/>
    </source>
</evidence>